<dbReference type="Proteomes" id="UP000199595">
    <property type="component" value="Unassembled WGS sequence"/>
</dbReference>
<evidence type="ECO:0000313" key="1">
    <source>
        <dbReference type="EMBL" id="SDY07281.1"/>
    </source>
</evidence>
<reference evidence="2" key="1">
    <citation type="submission" date="2016-10" db="EMBL/GenBank/DDBJ databases">
        <authorList>
            <person name="Varghese N."/>
            <person name="Submissions S."/>
        </authorList>
    </citation>
    <scope>NUCLEOTIDE SEQUENCE [LARGE SCALE GENOMIC DNA]</scope>
    <source>
        <strain evidence="2">DSM 24956</strain>
    </source>
</reference>
<name>A0A1H3GVK9_9FLAO</name>
<dbReference type="EMBL" id="FNNJ01000019">
    <property type="protein sequence ID" value="SDY07281.1"/>
    <property type="molecule type" value="Genomic_DNA"/>
</dbReference>
<accession>A0A1H3GVK9</accession>
<proteinExistence type="predicted"/>
<organism evidence="1 2">
    <name type="scientific">Lutibacter oricola</name>
    <dbReference type="NCBI Taxonomy" id="762486"/>
    <lineage>
        <taxon>Bacteria</taxon>
        <taxon>Pseudomonadati</taxon>
        <taxon>Bacteroidota</taxon>
        <taxon>Flavobacteriia</taxon>
        <taxon>Flavobacteriales</taxon>
        <taxon>Flavobacteriaceae</taxon>
        <taxon>Lutibacter</taxon>
    </lineage>
</organism>
<dbReference type="AlphaFoldDB" id="A0A1H3GVK9"/>
<protein>
    <submittedName>
        <fullName evidence="1">Uncharacterized protein</fullName>
    </submittedName>
</protein>
<keyword evidence="2" id="KW-1185">Reference proteome</keyword>
<sequence length="284" mass="33718">MLKVKIENREVEFETPDVLLENSSPEDIKKLISLMPKMTQSHFVNWISDMNKKKALLIWKKELEEKKKELEFNKEDIESIVKIWNSIIDEYLDYKYLRKIGVRISGTKIHNFNISDLYSKLKDKDNEKNELAYRLIDVKLYLCFNWSIMFVQYTDAFKIVGNNDLLGVTPEAVNWINGLVYRISLLSIFIEKTLDFMEFVIKGKVKDHKRGKWEKRLELISTFIDISEEEQKVILDFKSSYRTAELHKMSAVRAMTSRDRWISVKKEEDLVSALLERLYEKIVN</sequence>
<dbReference type="RefSeq" id="WP_090126501.1">
    <property type="nucleotide sequence ID" value="NZ_FNNJ01000019.1"/>
</dbReference>
<gene>
    <name evidence="1" type="ORF">SAMN05444411_1197</name>
</gene>
<evidence type="ECO:0000313" key="2">
    <source>
        <dbReference type="Proteomes" id="UP000199595"/>
    </source>
</evidence>